<name>B5VLH7_YEAS6</name>
<proteinExistence type="predicted"/>
<gene>
    <name evidence="1" type="ORF">AWRI1631_102120</name>
</gene>
<accession>B5VLH7</accession>
<evidence type="ECO:0000313" key="1">
    <source>
        <dbReference type="EMBL" id="EDZ71217.1"/>
    </source>
</evidence>
<reference evidence="1 2" key="1">
    <citation type="journal article" date="2008" name="FEMS Yeast Res.">
        <title>Comparative genome analysis of a Saccharomyces cerevisiae wine strain.</title>
        <authorList>
            <person name="Borneman A.R."/>
            <person name="Forgan A.H."/>
            <person name="Pretorius I.S."/>
            <person name="Chambers P.J."/>
        </authorList>
    </citation>
    <scope>NUCLEOTIDE SEQUENCE [LARGE SCALE GENOMIC DNA]</scope>
    <source>
        <strain evidence="1 2">AWRI1631</strain>
    </source>
</reference>
<organism evidence="1 2">
    <name type="scientific">Saccharomyces cerevisiae (strain AWRI1631)</name>
    <name type="common">Baker's yeast</name>
    <dbReference type="NCBI Taxonomy" id="545124"/>
    <lineage>
        <taxon>Eukaryota</taxon>
        <taxon>Fungi</taxon>
        <taxon>Dikarya</taxon>
        <taxon>Ascomycota</taxon>
        <taxon>Saccharomycotina</taxon>
        <taxon>Saccharomycetes</taxon>
        <taxon>Saccharomycetales</taxon>
        <taxon>Saccharomycetaceae</taxon>
        <taxon>Saccharomyces</taxon>
    </lineage>
</organism>
<protein>
    <submittedName>
        <fullName evidence="1">Uncharacterized protein</fullName>
    </submittedName>
</protein>
<dbReference type="AlphaFoldDB" id="B5VLH7"/>
<dbReference type="Proteomes" id="UP000008988">
    <property type="component" value="Unassembled WGS sequence"/>
</dbReference>
<evidence type="ECO:0000313" key="2">
    <source>
        <dbReference type="Proteomes" id="UP000008988"/>
    </source>
</evidence>
<comment type="caution">
    <text evidence="1">The sequence shown here is derived from an EMBL/GenBank/DDBJ whole genome shotgun (WGS) entry which is preliminary data.</text>
</comment>
<sequence>MFTSQTKLSKPKKSSEVTQNIQPLAIYLTLPVIITSAVL</sequence>
<dbReference type="EMBL" id="ABSV01001346">
    <property type="protein sequence ID" value="EDZ71217.1"/>
    <property type="molecule type" value="Genomic_DNA"/>
</dbReference>